<feature type="transmembrane region" description="Helical" evidence="1">
    <location>
        <begin position="49"/>
        <end position="69"/>
    </location>
</feature>
<proteinExistence type="predicted"/>
<sequence length="74" mass="8047">MDSDAFTHIIEFFLNPGMCSETASMILGVFAIMIRSLKALDLPTLVDQFAIVAAIIIIIIIICSDFVLVSKAIT</sequence>
<gene>
    <name evidence="2" type="ORF">OIU79_003120</name>
</gene>
<evidence type="ECO:0000313" key="3">
    <source>
        <dbReference type="Proteomes" id="UP001151532"/>
    </source>
</evidence>
<keyword evidence="1" id="KW-0812">Transmembrane</keyword>
<dbReference type="AlphaFoldDB" id="A0A9Q0UKP2"/>
<name>A0A9Q0UKP2_SALPP</name>
<protein>
    <submittedName>
        <fullName evidence="2">Uncharacterized protein</fullName>
    </submittedName>
</protein>
<organism evidence="2 3">
    <name type="scientific">Salix purpurea</name>
    <name type="common">Purple osier willow</name>
    <dbReference type="NCBI Taxonomy" id="77065"/>
    <lineage>
        <taxon>Eukaryota</taxon>
        <taxon>Viridiplantae</taxon>
        <taxon>Streptophyta</taxon>
        <taxon>Embryophyta</taxon>
        <taxon>Tracheophyta</taxon>
        <taxon>Spermatophyta</taxon>
        <taxon>Magnoliopsida</taxon>
        <taxon>eudicotyledons</taxon>
        <taxon>Gunneridae</taxon>
        <taxon>Pentapetalae</taxon>
        <taxon>rosids</taxon>
        <taxon>fabids</taxon>
        <taxon>Malpighiales</taxon>
        <taxon>Salicaceae</taxon>
        <taxon>Saliceae</taxon>
        <taxon>Salix</taxon>
    </lineage>
</organism>
<keyword evidence="1" id="KW-0472">Membrane</keyword>
<keyword evidence="3" id="KW-1185">Reference proteome</keyword>
<evidence type="ECO:0000313" key="2">
    <source>
        <dbReference type="EMBL" id="KAJ6731926.1"/>
    </source>
</evidence>
<keyword evidence="1" id="KW-1133">Transmembrane helix</keyword>
<evidence type="ECO:0000256" key="1">
    <source>
        <dbReference type="SAM" id="Phobius"/>
    </source>
</evidence>
<reference evidence="2" key="1">
    <citation type="submission" date="2022-11" db="EMBL/GenBank/DDBJ databases">
        <authorList>
            <person name="Hyden B.L."/>
            <person name="Feng K."/>
            <person name="Yates T."/>
            <person name="Jawdy S."/>
            <person name="Smart L.B."/>
            <person name="Muchero W."/>
        </authorList>
    </citation>
    <scope>NUCLEOTIDE SEQUENCE</scope>
    <source>
        <tissue evidence="2">Shoot tip</tissue>
    </source>
</reference>
<comment type="caution">
    <text evidence="2">The sequence shown here is derived from an EMBL/GenBank/DDBJ whole genome shotgun (WGS) entry which is preliminary data.</text>
</comment>
<reference evidence="2" key="2">
    <citation type="journal article" date="2023" name="Int. J. Mol. Sci.">
        <title>De Novo Assembly and Annotation of 11 Diverse Shrub Willow (Salix) Genomes Reveals Novel Gene Organization in Sex-Linked Regions.</title>
        <authorList>
            <person name="Hyden B."/>
            <person name="Feng K."/>
            <person name="Yates T.B."/>
            <person name="Jawdy S."/>
            <person name="Cereghino C."/>
            <person name="Smart L.B."/>
            <person name="Muchero W."/>
        </authorList>
    </citation>
    <scope>NUCLEOTIDE SEQUENCE</scope>
    <source>
        <tissue evidence="2">Shoot tip</tissue>
    </source>
</reference>
<accession>A0A9Q0UKP2</accession>
<dbReference type="Proteomes" id="UP001151532">
    <property type="component" value="Chromosome 18"/>
</dbReference>
<feature type="transmembrane region" description="Helical" evidence="1">
    <location>
        <begin position="12"/>
        <end position="37"/>
    </location>
</feature>
<dbReference type="EMBL" id="JAPFFK010000012">
    <property type="protein sequence ID" value="KAJ6731926.1"/>
    <property type="molecule type" value="Genomic_DNA"/>
</dbReference>